<reference evidence="2" key="1">
    <citation type="submission" date="2021-02" db="EMBL/GenBank/DDBJ databases">
        <authorList>
            <person name="Nowell W R."/>
        </authorList>
    </citation>
    <scope>NUCLEOTIDE SEQUENCE</scope>
</reference>
<dbReference type="OrthoDB" id="9995870at2759"/>
<dbReference type="InterPro" id="IPR001695">
    <property type="entry name" value="Lysyl_oxidase"/>
</dbReference>
<feature type="chain" id="PRO_5036228764" evidence="1">
    <location>
        <begin position="19"/>
        <end position="679"/>
    </location>
</feature>
<name>A0A815SUF4_9BILA</name>
<feature type="signal peptide" evidence="1">
    <location>
        <begin position="1"/>
        <end position="18"/>
    </location>
</feature>
<dbReference type="EMBL" id="CAJNOM010003192">
    <property type="protein sequence ID" value="CAF1642732.1"/>
    <property type="molecule type" value="Genomic_DNA"/>
</dbReference>
<dbReference type="Pfam" id="PF01186">
    <property type="entry name" value="Lysyl_oxidase"/>
    <property type="match status" value="1"/>
</dbReference>
<accession>A0A815SUF4</accession>
<protein>
    <submittedName>
        <fullName evidence="2">Uncharacterized protein</fullName>
    </submittedName>
</protein>
<evidence type="ECO:0000256" key="1">
    <source>
        <dbReference type="SAM" id="SignalP"/>
    </source>
</evidence>
<keyword evidence="1" id="KW-0732">Signal</keyword>
<comment type="caution">
    <text evidence="2">The sequence shown here is derived from an EMBL/GenBank/DDBJ whole genome shotgun (WGS) entry which is preliminary data.</text>
</comment>
<sequence>MNLLYVFLLINAWTFTWSNPCIHHPHSCRYSRLHGIFNHTQQKKSYDIDTDKSNSTEQQNDPGSIVHVMATSKVGVNVDEFSEDPTTLSGIIDILKAENKQFWIDRASQQILLTMYRFNFRPSFMPNKYQLPLTQPNHWKFEFHGKPTRDRSIDGHDLVYINYTWSTYLLSDFESPGISEPMLKNIGGKWIEQIILPCDPYHLLQRTGYACMDEGDFPIPSVHPERTEWFYDDTCDIEEPYVASPNQGCRQCHCSQTVNISCVDALKENIGSVNVSFIFTRLPWNQTQANRIRKLSDPQSTTHPEDADQNLLTSGLAAKLIEYKYFSSNSCEIHEPCIGGTGWRRLLLFDSSDENIGGTSLTIGQIYTLTDNATQEPAEVTNHGLYQYDTCHHHYHFKYYGTFTYDNEQFQNSKRGFCIMSTGRQANAEWSPLWSAFYNCTYQGNSPGWTDTYQAGIPCQWIDITDYNTTNSSTTAFLKANMNPDNMLCEGQLVLDAGGNFIWEQTNFTAIDGQTVYKPECVTGTNPSTLGNNIDEVQITLPTDGHGYVTEPCFPYGQHIGSEKNCGFMMKSPMEKCQPGEITKLSCLLETNLNCSAVLTPQVVRICESSQVLNTGLACDYNTALNNMVVNSSSTSVITFMCPSFRDSQELGGLYSIYVASIMDQLDDQQTTVVCEQMQ</sequence>
<dbReference type="GO" id="GO:0016641">
    <property type="term" value="F:oxidoreductase activity, acting on the CH-NH2 group of donors, oxygen as acceptor"/>
    <property type="evidence" value="ECO:0007669"/>
    <property type="project" value="InterPro"/>
</dbReference>
<dbReference type="GO" id="GO:0005507">
    <property type="term" value="F:copper ion binding"/>
    <property type="evidence" value="ECO:0007669"/>
    <property type="project" value="InterPro"/>
</dbReference>
<organism evidence="2 5">
    <name type="scientific">Adineta steineri</name>
    <dbReference type="NCBI Taxonomy" id="433720"/>
    <lineage>
        <taxon>Eukaryota</taxon>
        <taxon>Metazoa</taxon>
        <taxon>Spiralia</taxon>
        <taxon>Gnathifera</taxon>
        <taxon>Rotifera</taxon>
        <taxon>Eurotatoria</taxon>
        <taxon>Bdelloidea</taxon>
        <taxon>Adinetida</taxon>
        <taxon>Adinetidae</taxon>
        <taxon>Adineta</taxon>
    </lineage>
</organism>
<dbReference type="Proteomes" id="UP000663832">
    <property type="component" value="Unassembled WGS sequence"/>
</dbReference>
<proteinExistence type="predicted"/>
<evidence type="ECO:0000313" key="5">
    <source>
        <dbReference type="Proteomes" id="UP000663877"/>
    </source>
</evidence>
<evidence type="ECO:0000313" key="4">
    <source>
        <dbReference type="Proteomes" id="UP000663832"/>
    </source>
</evidence>
<evidence type="ECO:0000313" key="3">
    <source>
        <dbReference type="EMBL" id="CAF1642732.1"/>
    </source>
</evidence>
<evidence type="ECO:0000313" key="2">
    <source>
        <dbReference type="EMBL" id="CAF1495458.1"/>
    </source>
</evidence>
<dbReference type="Proteomes" id="UP000663877">
    <property type="component" value="Unassembled WGS sequence"/>
</dbReference>
<dbReference type="EMBL" id="CAJNOI010002860">
    <property type="protein sequence ID" value="CAF1495458.1"/>
    <property type="molecule type" value="Genomic_DNA"/>
</dbReference>
<gene>
    <name evidence="2" type="ORF">BJG266_LOCUS42859</name>
    <name evidence="3" type="ORF">QVE165_LOCUS59757</name>
</gene>
<dbReference type="AlphaFoldDB" id="A0A815SUF4"/>
<keyword evidence="4" id="KW-1185">Reference proteome</keyword>